<accession>A0ABV9GDJ9</accession>
<comment type="caution">
    <text evidence="2">The sequence shown here is derived from an EMBL/GenBank/DDBJ whole genome shotgun (WGS) entry which is preliminary data.</text>
</comment>
<evidence type="ECO:0000313" key="3">
    <source>
        <dbReference type="Proteomes" id="UP001595993"/>
    </source>
</evidence>
<dbReference type="EMBL" id="JBHSFE010000021">
    <property type="protein sequence ID" value="MFC4611107.1"/>
    <property type="molecule type" value="Genomic_DNA"/>
</dbReference>
<name>A0ABV9GDJ9_9ACTN</name>
<feature type="transmembrane region" description="Helical" evidence="1">
    <location>
        <begin position="6"/>
        <end position="25"/>
    </location>
</feature>
<proteinExistence type="predicted"/>
<evidence type="ECO:0000256" key="1">
    <source>
        <dbReference type="SAM" id="Phobius"/>
    </source>
</evidence>
<dbReference type="Proteomes" id="UP001595993">
    <property type="component" value="Unassembled WGS sequence"/>
</dbReference>
<keyword evidence="1" id="KW-0812">Transmembrane</keyword>
<keyword evidence="1" id="KW-0472">Membrane</keyword>
<sequence>MDTALTAALIAAAITAIGWLANHFLSVKAALDRRRHETRLAHVEKQLEQLYGPLLFLILEGKSAFRDFCQTLGRNYVFDGNGHIRPDDLKTWLYWVDNEFMPRNLAIQNLLASKAHLIVGERMPDSYLSFIDHYNSWRVRHLRWKEEQVPYTWHAKTNWPDQFDNDVIKEYEKLKGLQIRLASLVRGMEA</sequence>
<keyword evidence="1" id="KW-1133">Transmembrane helix</keyword>
<protein>
    <recommendedName>
        <fullName evidence="4">DUF4760 domain-containing protein</fullName>
    </recommendedName>
</protein>
<dbReference type="RefSeq" id="WP_381199816.1">
    <property type="nucleotide sequence ID" value="NZ_JBHSFE010000021.1"/>
</dbReference>
<evidence type="ECO:0000313" key="2">
    <source>
        <dbReference type="EMBL" id="MFC4611107.1"/>
    </source>
</evidence>
<organism evidence="2 3">
    <name type="scientific">Streptomyces maoxianensis</name>
    <dbReference type="NCBI Taxonomy" id="1459942"/>
    <lineage>
        <taxon>Bacteria</taxon>
        <taxon>Bacillati</taxon>
        <taxon>Actinomycetota</taxon>
        <taxon>Actinomycetes</taxon>
        <taxon>Kitasatosporales</taxon>
        <taxon>Streptomycetaceae</taxon>
        <taxon>Streptomyces</taxon>
    </lineage>
</organism>
<reference evidence="3" key="1">
    <citation type="journal article" date="2019" name="Int. J. Syst. Evol. Microbiol.">
        <title>The Global Catalogue of Microorganisms (GCM) 10K type strain sequencing project: providing services to taxonomists for standard genome sequencing and annotation.</title>
        <authorList>
            <consortium name="The Broad Institute Genomics Platform"/>
            <consortium name="The Broad Institute Genome Sequencing Center for Infectious Disease"/>
            <person name="Wu L."/>
            <person name="Ma J."/>
        </authorList>
    </citation>
    <scope>NUCLEOTIDE SEQUENCE [LARGE SCALE GENOMIC DNA]</scope>
    <source>
        <strain evidence="3">CGMCC 4.7139</strain>
    </source>
</reference>
<keyword evidence="3" id="KW-1185">Reference proteome</keyword>
<evidence type="ECO:0008006" key="4">
    <source>
        <dbReference type="Google" id="ProtNLM"/>
    </source>
</evidence>
<gene>
    <name evidence="2" type="ORF">ACFO9E_25420</name>
</gene>